<dbReference type="GO" id="GO:0022857">
    <property type="term" value="F:transmembrane transporter activity"/>
    <property type="evidence" value="ECO:0007669"/>
    <property type="project" value="InterPro"/>
</dbReference>
<gene>
    <name evidence="9" type="ORF">E4663_16480</name>
</gene>
<feature type="transmembrane region" description="Helical" evidence="7">
    <location>
        <begin position="207"/>
        <end position="229"/>
    </location>
</feature>
<dbReference type="PANTHER" id="PTHR23517">
    <property type="entry name" value="RESISTANCE PROTEIN MDTM, PUTATIVE-RELATED-RELATED"/>
    <property type="match status" value="1"/>
</dbReference>
<evidence type="ECO:0000313" key="9">
    <source>
        <dbReference type="EMBL" id="TGB01403.1"/>
    </source>
</evidence>
<evidence type="ECO:0000256" key="3">
    <source>
        <dbReference type="ARBA" id="ARBA00022475"/>
    </source>
</evidence>
<evidence type="ECO:0000256" key="5">
    <source>
        <dbReference type="ARBA" id="ARBA00022989"/>
    </source>
</evidence>
<dbReference type="InterPro" id="IPR011701">
    <property type="entry name" value="MFS"/>
</dbReference>
<reference evidence="9 10" key="1">
    <citation type="journal article" date="2003" name="Int. J. Syst. Evol. Microbiol.">
        <title>Halobacillus salinus sp. nov., isolated from a salt lake on the coast of the East Sea in Korea.</title>
        <authorList>
            <person name="Yoon J.H."/>
            <person name="Kang K.H."/>
            <person name="Park Y.H."/>
        </authorList>
    </citation>
    <scope>NUCLEOTIDE SEQUENCE [LARGE SCALE GENOMIC DNA]</scope>
    <source>
        <strain evidence="9 10">HSL-3</strain>
    </source>
</reference>
<accession>A0A4Z0GXR8</accession>
<feature type="transmembrane region" description="Helical" evidence="7">
    <location>
        <begin position="12"/>
        <end position="36"/>
    </location>
</feature>
<comment type="caution">
    <text evidence="9">The sequence shown here is derived from an EMBL/GenBank/DDBJ whole genome shotgun (WGS) entry which is preliminary data.</text>
</comment>
<dbReference type="RefSeq" id="WP_135328438.1">
    <property type="nucleotide sequence ID" value="NZ_SRJC01000006.1"/>
</dbReference>
<dbReference type="EMBL" id="SRJC01000006">
    <property type="protein sequence ID" value="TGB01403.1"/>
    <property type="molecule type" value="Genomic_DNA"/>
</dbReference>
<protein>
    <submittedName>
        <fullName evidence="9">MFS transporter</fullName>
    </submittedName>
</protein>
<evidence type="ECO:0000259" key="8">
    <source>
        <dbReference type="PROSITE" id="PS50850"/>
    </source>
</evidence>
<feature type="transmembrane region" description="Helical" evidence="7">
    <location>
        <begin position="317"/>
        <end position="335"/>
    </location>
</feature>
<organism evidence="9 10">
    <name type="scientific">Halobacillus salinus</name>
    <dbReference type="NCBI Taxonomy" id="192814"/>
    <lineage>
        <taxon>Bacteria</taxon>
        <taxon>Bacillati</taxon>
        <taxon>Bacillota</taxon>
        <taxon>Bacilli</taxon>
        <taxon>Bacillales</taxon>
        <taxon>Bacillaceae</taxon>
        <taxon>Halobacillus</taxon>
    </lineage>
</organism>
<comment type="subcellular location">
    <subcellularLocation>
        <location evidence="1">Cell membrane</location>
        <topology evidence="1">Multi-pass membrane protein</topology>
    </subcellularLocation>
</comment>
<dbReference type="Proteomes" id="UP000297982">
    <property type="component" value="Unassembled WGS sequence"/>
</dbReference>
<dbReference type="Gene3D" id="1.20.1250.20">
    <property type="entry name" value="MFS general substrate transporter like domains"/>
    <property type="match status" value="1"/>
</dbReference>
<evidence type="ECO:0000256" key="6">
    <source>
        <dbReference type="ARBA" id="ARBA00023136"/>
    </source>
</evidence>
<dbReference type="InterPro" id="IPR036259">
    <property type="entry name" value="MFS_trans_sf"/>
</dbReference>
<feature type="transmembrane region" description="Helical" evidence="7">
    <location>
        <begin position="104"/>
        <end position="128"/>
    </location>
</feature>
<proteinExistence type="predicted"/>
<feature type="transmembrane region" description="Helical" evidence="7">
    <location>
        <begin position="385"/>
        <end position="402"/>
    </location>
</feature>
<feature type="transmembrane region" description="Helical" evidence="7">
    <location>
        <begin position="295"/>
        <end position="311"/>
    </location>
</feature>
<dbReference type="SUPFAM" id="SSF103473">
    <property type="entry name" value="MFS general substrate transporter"/>
    <property type="match status" value="1"/>
</dbReference>
<keyword evidence="2" id="KW-0813">Transport</keyword>
<evidence type="ECO:0000313" key="10">
    <source>
        <dbReference type="Proteomes" id="UP000297982"/>
    </source>
</evidence>
<name>A0A4Z0GXR8_9BACI</name>
<evidence type="ECO:0000256" key="7">
    <source>
        <dbReference type="SAM" id="Phobius"/>
    </source>
</evidence>
<evidence type="ECO:0000256" key="2">
    <source>
        <dbReference type="ARBA" id="ARBA00022448"/>
    </source>
</evidence>
<keyword evidence="3" id="KW-1003">Cell membrane</keyword>
<keyword evidence="5 7" id="KW-1133">Transmembrane helix</keyword>
<keyword evidence="4 7" id="KW-0812">Transmembrane</keyword>
<feature type="transmembrane region" description="Helical" evidence="7">
    <location>
        <begin position="42"/>
        <end position="62"/>
    </location>
</feature>
<dbReference type="InterPro" id="IPR020846">
    <property type="entry name" value="MFS_dom"/>
</dbReference>
<dbReference type="GO" id="GO:0005886">
    <property type="term" value="C:plasma membrane"/>
    <property type="evidence" value="ECO:0007669"/>
    <property type="project" value="UniProtKB-SubCell"/>
</dbReference>
<sequence length="419" mass="46758">MKFRDLHPNLKIRMVTQFVSQFAHLMVMPFLTVYFAQKVGETTTGLMLVSLVFVGIAGGLIGGHFSDQWGRKKLMVSAEIGTGIAFLVIAGFNSPWLDLPYATYAVFILVMFAGGVLTPVSQAMVLDVTTEDSRRYVFTLLYWITNLSSAIAGVIGAVLFQQYLFELFIAISAVSFLSAFITLFFILETYTKSHQENTQPVSMIKNYQVVFLDKLFLAFLAAGVCILSLEEQLTNFIAIHLADTIESEPLFPWGEGAVMVDGVHMLGILRSENTLLVVFATGLIAWAVKKWSDRFILWVGLSIYSIGYAVFTWTDQPWILIISMVAVTVGELMYIPVRQAMLGKLAPDSARSSYLAVHQFIYYIAMLIGAVDIMLSAIMPAWAMGVKYLLFGGAGLTLFLFVNKRMEEKEVYQETKMID</sequence>
<feature type="transmembrane region" description="Helical" evidence="7">
    <location>
        <begin position="167"/>
        <end position="187"/>
    </location>
</feature>
<keyword evidence="6 7" id="KW-0472">Membrane</keyword>
<feature type="transmembrane region" description="Helical" evidence="7">
    <location>
        <begin position="140"/>
        <end position="161"/>
    </location>
</feature>
<evidence type="ECO:0000256" key="4">
    <source>
        <dbReference type="ARBA" id="ARBA00022692"/>
    </source>
</evidence>
<feature type="transmembrane region" description="Helical" evidence="7">
    <location>
        <begin position="360"/>
        <end position="379"/>
    </location>
</feature>
<dbReference type="PROSITE" id="PS50850">
    <property type="entry name" value="MFS"/>
    <property type="match status" value="1"/>
</dbReference>
<dbReference type="Pfam" id="PF07690">
    <property type="entry name" value="MFS_1"/>
    <property type="match status" value="1"/>
</dbReference>
<keyword evidence="10" id="KW-1185">Reference proteome</keyword>
<feature type="transmembrane region" description="Helical" evidence="7">
    <location>
        <begin position="74"/>
        <end position="92"/>
    </location>
</feature>
<feature type="domain" description="Major facilitator superfamily (MFS) profile" evidence="8">
    <location>
        <begin position="1"/>
        <end position="410"/>
    </location>
</feature>
<dbReference type="InterPro" id="IPR050171">
    <property type="entry name" value="MFS_Transporters"/>
</dbReference>
<dbReference type="PANTHER" id="PTHR23517:SF3">
    <property type="entry name" value="INTEGRAL MEMBRANE TRANSPORT PROTEIN"/>
    <property type="match status" value="1"/>
</dbReference>
<dbReference type="STRING" id="192814.GCA_900166575_00116"/>
<evidence type="ECO:0000256" key="1">
    <source>
        <dbReference type="ARBA" id="ARBA00004651"/>
    </source>
</evidence>
<dbReference type="AlphaFoldDB" id="A0A4Z0GXR8"/>